<dbReference type="AlphaFoldDB" id="A0A173V522"/>
<organism evidence="1 2">
    <name type="scientific">Parabacteroides distasonis</name>
    <dbReference type="NCBI Taxonomy" id="823"/>
    <lineage>
        <taxon>Bacteria</taxon>
        <taxon>Pseudomonadati</taxon>
        <taxon>Bacteroidota</taxon>
        <taxon>Bacteroidia</taxon>
        <taxon>Bacteroidales</taxon>
        <taxon>Tannerellaceae</taxon>
        <taxon>Parabacteroides</taxon>
    </lineage>
</organism>
<sequence>MKTNLTSGLIVAMVELAKSNNYCGCMQYSLTHDLCFSCGFSASNVKLLSALVSVCLASKVSFEVSYSGLGAVNFRCE</sequence>
<evidence type="ECO:0000313" key="2">
    <source>
        <dbReference type="Proteomes" id="UP000095591"/>
    </source>
</evidence>
<accession>A0A173V522</accession>
<dbReference type="EMBL" id="CYXP01000006">
    <property type="protein sequence ID" value="CUN22361.1"/>
    <property type="molecule type" value="Genomic_DNA"/>
</dbReference>
<reference evidence="1 2" key="1">
    <citation type="submission" date="2015-09" db="EMBL/GenBank/DDBJ databases">
        <authorList>
            <consortium name="Pathogen Informatics"/>
        </authorList>
    </citation>
    <scope>NUCLEOTIDE SEQUENCE [LARGE SCALE GENOMIC DNA]</scope>
    <source>
        <strain evidence="1 2">2789STDY5608872</strain>
    </source>
</reference>
<dbReference type="Proteomes" id="UP000095591">
    <property type="component" value="Unassembled WGS sequence"/>
</dbReference>
<protein>
    <submittedName>
        <fullName evidence="1">Uncharacterized protein</fullName>
    </submittedName>
</protein>
<name>A0A173V522_PARDI</name>
<evidence type="ECO:0000313" key="1">
    <source>
        <dbReference type="EMBL" id="CUN22361.1"/>
    </source>
</evidence>
<gene>
    <name evidence="1" type="ORF">ERS852429_02641</name>
</gene>
<proteinExistence type="predicted"/>